<evidence type="ECO:0000256" key="7">
    <source>
        <dbReference type="ARBA" id="ARBA00023136"/>
    </source>
</evidence>
<proteinExistence type="inferred from homology"/>
<feature type="transmembrane region" description="Helical" evidence="8">
    <location>
        <begin position="201"/>
        <end position="223"/>
    </location>
</feature>
<evidence type="ECO:0000313" key="11">
    <source>
        <dbReference type="Proteomes" id="UP000436088"/>
    </source>
</evidence>
<dbReference type="Pfam" id="PF02535">
    <property type="entry name" value="Zip"/>
    <property type="match status" value="2"/>
</dbReference>
<keyword evidence="6 8" id="KW-0406">Ion transport</keyword>
<feature type="transmembrane region" description="Helical" evidence="8">
    <location>
        <begin position="559"/>
        <end position="581"/>
    </location>
</feature>
<evidence type="ECO:0000256" key="3">
    <source>
        <dbReference type="ARBA" id="ARBA00022448"/>
    </source>
</evidence>
<dbReference type="NCBIfam" id="TIGR00820">
    <property type="entry name" value="zip"/>
    <property type="match status" value="2"/>
</dbReference>
<evidence type="ECO:0000256" key="8">
    <source>
        <dbReference type="RuleBase" id="RU362088"/>
    </source>
</evidence>
<protein>
    <submittedName>
        <fullName evidence="10">Zinc transporter 3</fullName>
    </submittedName>
</protein>
<dbReference type="Proteomes" id="UP000436088">
    <property type="component" value="Unassembled WGS sequence"/>
</dbReference>
<feature type="transmembrane region" description="Helical" evidence="8">
    <location>
        <begin position="489"/>
        <end position="510"/>
    </location>
</feature>
<feature type="transmembrane region" description="Helical" evidence="8">
    <location>
        <begin position="294"/>
        <end position="314"/>
    </location>
</feature>
<evidence type="ECO:0000256" key="6">
    <source>
        <dbReference type="ARBA" id="ARBA00023065"/>
    </source>
</evidence>
<evidence type="ECO:0000256" key="9">
    <source>
        <dbReference type="SAM" id="MobiDB-lite"/>
    </source>
</evidence>
<keyword evidence="3 8" id="KW-0813">Transport</keyword>
<evidence type="ECO:0000256" key="2">
    <source>
        <dbReference type="ARBA" id="ARBA00006939"/>
    </source>
</evidence>
<dbReference type="GO" id="GO:0005886">
    <property type="term" value="C:plasma membrane"/>
    <property type="evidence" value="ECO:0007669"/>
    <property type="project" value="TreeGrafter"/>
</dbReference>
<feature type="transmembrane region" description="Helical" evidence="8">
    <location>
        <begin position="235"/>
        <end position="254"/>
    </location>
</feature>
<comment type="subcellular location">
    <subcellularLocation>
        <location evidence="1 8">Membrane</location>
        <topology evidence="1 8">Multi-pass membrane protein</topology>
    </subcellularLocation>
</comment>
<feature type="region of interest" description="Disordered" evidence="9">
    <location>
        <begin position="108"/>
        <end position="128"/>
    </location>
</feature>
<keyword evidence="4 8" id="KW-0812">Transmembrane</keyword>
<keyword evidence="11" id="KW-1185">Reference proteome</keyword>
<dbReference type="AlphaFoldDB" id="A0A6A2XQT4"/>
<feature type="transmembrane region" description="Helical" evidence="8">
    <location>
        <begin position="326"/>
        <end position="347"/>
    </location>
</feature>
<keyword evidence="7 8" id="KW-0472">Membrane</keyword>
<feature type="transmembrane region" description="Helical" evidence="8">
    <location>
        <begin position="522"/>
        <end position="547"/>
    </location>
</feature>
<dbReference type="EMBL" id="VEPZ02001731">
    <property type="protein sequence ID" value="KAE8660759.1"/>
    <property type="molecule type" value="Genomic_DNA"/>
</dbReference>
<dbReference type="GO" id="GO:0005385">
    <property type="term" value="F:zinc ion transmembrane transporter activity"/>
    <property type="evidence" value="ECO:0007669"/>
    <property type="project" value="InterPro"/>
</dbReference>
<gene>
    <name evidence="10" type="ORF">F3Y22_tig00116951pilonHSYRG00782</name>
</gene>
<accession>A0A6A2XQT4</accession>
<dbReference type="PANTHER" id="PTHR11040">
    <property type="entry name" value="ZINC/IRON TRANSPORTER"/>
    <property type="match status" value="1"/>
</dbReference>
<keyword evidence="5 8" id="KW-1133">Transmembrane helix</keyword>
<name>A0A6A2XQT4_HIBSY</name>
<sequence length="582" mass="62939">MVPKGQFKSANPSVTVTDSRARHISGKNADQVRWRLRHKAFAAGVILSTGFIHVLPDAIENLTSPCLDEDPWRKFPLAGLVAMLSAIATWNADMFANSHLNKTLQGDVDEENTRENEGVNVQTHGSLDPSGLPETLRYQVVSQVLELGILVRSVIIGISVGASESPKTIIKPLVAALTFHQLFEGMGLGGCISQAQLKVQSMAIMAVFFSLTTPVGIAIGIGISSAYDESSPTALIVEVMLNAASAGILIYMALVDLSASDFMNPKLQNNGILQATCEARDRNRNDPLALKYKVVAIIWICVAGAFGVSFPLLGKTIDSLRPERNTFFIIKAFASGVILSTGFIHVFPDATRYLTFPCLDVYPWRRFPFAGLVTMVCAIGTLMKDMFVTSHYTKSQLNNNTQQVSPDEETTRENEHAPISPEVIRYRVLSQVLELGVLVHSVIIGITLGASHDPNEIKSLLAALSAHQVFEGMGVGGCISQAQLEARTVTIMTVFFSITIPVGILIGIGISNIYNENNPKALIVRGILTAVSAGILIYMALVNLLAVDFMNPKLLNDRVLKPSASVSLFLGAFLTSFVAIWA</sequence>
<dbReference type="InterPro" id="IPR004698">
    <property type="entry name" value="Zn/Fe_permease_fun/pln"/>
</dbReference>
<evidence type="ECO:0000256" key="1">
    <source>
        <dbReference type="ARBA" id="ARBA00004141"/>
    </source>
</evidence>
<organism evidence="10 11">
    <name type="scientific">Hibiscus syriacus</name>
    <name type="common">Rose of Sharon</name>
    <dbReference type="NCBI Taxonomy" id="106335"/>
    <lineage>
        <taxon>Eukaryota</taxon>
        <taxon>Viridiplantae</taxon>
        <taxon>Streptophyta</taxon>
        <taxon>Embryophyta</taxon>
        <taxon>Tracheophyta</taxon>
        <taxon>Spermatophyta</taxon>
        <taxon>Magnoliopsida</taxon>
        <taxon>eudicotyledons</taxon>
        <taxon>Gunneridae</taxon>
        <taxon>Pentapetalae</taxon>
        <taxon>rosids</taxon>
        <taxon>malvids</taxon>
        <taxon>Malvales</taxon>
        <taxon>Malvaceae</taxon>
        <taxon>Malvoideae</taxon>
        <taxon>Hibiscus</taxon>
    </lineage>
</organism>
<evidence type="ECO:0000313" key="10">
    <source>
        <dbReference type="EMBL" id="KAE8660759.1"/>
    </source>
</evidence>
<reference evidence="10" key="1">
    <citation type="submission" date="2019-09" db="EMBL/GenBank/DDBJ databases">
        <title>Draft genome information of white flower Hibiscus syriacus.</title>
        <authorList>
            <person name="Kim Y.-M."/>
        </authorList>
    </citation>
    <scope>NUCLEOTIDE SEQUENCE [LARGE SCALE GENOMIC DNA]</scope>
    <source>
        <strain evidence="10">YM2019G1</strain>
    </source>
</reference>
<comment type="similarity">
    <text evidence="2 8">Belongs to the ZIP transporter (TC 2.A.5) family.</text>
</comment>
<evidence type="ECO:0000256" key="5">
    <source>
        <dbReference type="ARBA" id="ARBA00022989"/>
    </source>
</evidence>
<comment type="caution">
    <text evidence="10">The sequence shown here is derived from an EMBL/GenBank/DDBJ whole genome shotgun (WGS) entry which is preliminary data.</text>
</comment>
<evidence type="ECO:0000256" key="4">
    <source>
        <dbReference type="ARBA" id="ARBA00022692"/>
    </source>
</evidence>
<dbReference type="PANTHER" id="PTHR11040:SF35">
    <property type="entry name" value="ZINC TRANSPORTER 5"/>
    <property type="match status" value="1"/>
</dbReference>
<dbReference type="InterPro" id="IPR003689">
    <property type="entry name" value="ZIP"/>
</dbReference>
<feature type="transmembrane region" description="Helical" evidence="8">
    <location>
        <begin position="367"/>
        <end position="387"/>
    </location>
</feature>